<protein>
    <submittedName>
        <fullName evidence="1">Uncharacterized protein</fullName>
    </submittedName>
</protein>
<accession>A0A834VX72</accession>
<reference evidence="1" key="1">
    <citation type="submission" date="2020-09" db="EMBL/GenBank/DDBJ databases">
        <title>Genome-Enabled Discovery of Anthraquinone Biosynthesis in Senna tora.</title>
        <authorList>
            <person name="Kang S.-H."/>
            <person name="Pandey R.P."/>
            <person name="Lee C.-M."/>
            <person name="Sim J.-S."/>
            <person name="Jeong J.-T."/>
            <person name="Choi B.-S."/>
            <person name="Jung M."/>
            <person name="Ginzburg D."/>
            <person name="Zhao K."/>
            <person name="Won S.Y."/>
            <person name="Oh T.-J."/>
            <person name="Yu Y."/>
            <person name="Kim N.-H."/>
            <person name="Lee O.R."/>
            <person name="Lee T.-H."/>
            <person name="Bashyal P."/>
            <person name="Kim T.-S."/>
            <person name="Lee W.-H."/>
            <person name="Kawkins C."/>
            <person name="Kim C.-K."/>
            <person name="Kim J.S."/>
            <person name="Ahn B.O."/>
            <person name="Rhee S.Y."/>
            <person name="Sohng J.K."/>
        </authorList>
    </citation>
    <scope>NUCLEOTIDE SEQUENCE</scope>
    <source>
        <tissue evidence="1">Leaf</tissue>
    </source>
</reference>
<dbReference type="Proteomes" id="UP000634136">
    <property type="component" value="Unassembled WGS sequence"/>
</dbReference>
<name>A0A834VX72_9FABA</name>
<organism evidence="1 2">
    <name type="scientific">Senna tora</name>
    <dbReference type="NCBI Taxonomy" id="362788"/>
    <lineage>
        <taxon>Eukaryota</taxon>
        <taxon>Viridiplantae</taxon>
        <taxon>Streptophyta</taxon>
        <taxon>Embryophyta</taxon>
        <taxon>Tracheophyta</taxon>
        <taxon>Spermatophyta</taxon>
        <taxon>Magnoliopsida</taxon>
        <taxon>eudicotyledons</taxon>
        <taxon>Gunneridae</taxon>
        <taxon>Pentapetalae</taxon>
        <taxon>rosids</taxon>
        <taxon>fabids</taxon>
        <taxon>Fabales</taxon>
        <taxon>Fabaceae</taxon>
        <taxon>Caesalpinioideae</taxon>
        <taxon>Cassia clade</taxon>
        <taxon>Senna</taxon>
    </lineage>
</organism>
<evidence type="ECO:0000313" key="1">
    <source>
        <dbReference type="EMBL" id="KAF7801243.1"/>
    </source>
</evidence>
<sequence length="83" mass="9149">MKLFVRLANGVPHLLPLSRLAAPSNTSLDSRPILLHLSSTPILLRFPRLPQRLVPSLRPIVPRILPPVDPYIVAQLFTSVVAA</sequence>
<proteinExistence type="predicted"/>
<dbReference type="EMBL" id="JAAIUW010000013">
    <property type="protein sequence ID" value="KAF7801243.1"/>
    <property type="molecule type" value="Genomic_DNA"/>
</dbReference>
<keyword evidence="2" id="KW-1185">Reference proteome</keyword>
<evidence type="ECO:0000313" key="2">
    <source>
        <dbReference type="Proteomes" id="UP000634136"/>
    </source>
</evidence>
<dbReference type="AlphaFoldDB" id="A0A834VX72"/>
<comment type="caution">
    <text evidence="1">The sequence shown here is derived from an EMBL/GenBank/DDBJ whole genome shotgun (WGS) entry which is preliminary data.</text>
</comment>
<gene>
    <name evidence="1" type="ORF">G2W53_040354</name>
</gene>